<feature type="compositionally biased region" description="Polar residues" evidence="1">
    <location>
        <begin position="1"/>
        <end position="10"/>
    </location>
</feature>
<evidence type="ECO:0000313" key="2">
    <source>
        <dbReference type="EMBL" id="KAG0579353.1"/>
    </source>
</evidence>
<evidence type="ECO:0000256" key="1">
    <source>
        <dbReference type="SAM" id="MobiDB-lite"/>
    </source>
</evidence>
<evidence type="ECO:0000313" key="3">
    <source>
        <dbReference type="Proteomes" id="UP000822688"/>
    </source>
</evidence>
<sequence>MKETRTSSGALQPEKNPHKSPLSRTIGPAHPKPFPAPAAYPESKRTANQNAHRSPRRPSTLPATDSTLHQFQFHIASLKKSHPRRKPLHKEMDPALATTNPTLRYNLVPVPLCPLLNPSPSPSQAPVRNNSSCVTYAWWQDYEPKQ</sequence>
<feature type="compositionally biased region" description="Basic residues" evidence="1">
    <location>
        <begin position="77"/>
        <end position="88"/>
    </location>
</feature>
<dbReference type="Proteomes" id="UP000822688">
    <property type="component" value="Chromosome 4"/>
</dbReference>
<name>A0A8T0IA28_CERPU</name>
<accession>A0A8T0IA28</accession>
<feature type="compositionally biased region" description="Polar residues" evidence="1">
    <location>
        <begin position="61"/>
        <end position="70"/>
    </location>
</feature>
<organism evidence="2 3">
    <name type="scientific">Ceratodon purpureus</name>
    <name type="common">Fire moss</name>
    <name type="synonym">Dicranum purpureum</name>
    <dbReference type="NCBI Taxonomy" id="3225"/>
    <lineage>
        <taxon>Eukaryota</taxon>
        <taxon>Viridiplantae</taxon>
        <taxon>Streptophyta</taxon>
        <taxon>Embryophyta</taxon>
        <taxon>Bryophyta</taxon>
        <taxon>Bryophytina</taxon>
        <taxon>Bryopsida</taxon>
        <taxon>Dicranidae</taxon>
        <taxon>Pseudoditrichales</taxon>
        <taxon>Ditrichaceae</taxon>
        <taxon>Ceratodon</taxon>
    </lineage>
</organism>
<protein>
    <submittedName>
        <fullName evidence="2">Uncharacterized protein</fullName>
    </submittedName>
</protein>
<feature type="region of interest" description="Disordered" evidence="1">
    <location>
        <begin position="1"/>
        <end position="97"/>
    </location>
</feature>
<proteinExistence type="predicted"/>
<keyword evidence="3" id="KW-1185">Reference proteome</keyword>
<reference evidence="2" key="1">
    <citation type="submission" date="2020-06" db="EMBL/GenBank/DDBJ databases">
        <title>WGS assembly of Ceratodon purpureus strain R40.</title>
        <authorList>
            <person name="Carey S.B."/>
            <person name="Jenkins J."/>
            <person name="Shu S."/>
            <person name="Lovell J.T."/>
            <person name="Sreedasyam A."/>
            <person name="Maumus F."/>
            <person name="Tiley G.P."/>
            <person name="Fernandez-Pozo N."/>
            <person name="Barry K."/>
            <person name="Chen C."/>
            <person name="Wang M."/>
            <person name="Lipzen A."/>
            <person name="Daum C."/>
            <person name="Saski C.A."/>
            <person name="Payton A.C."/>
            <person name="Mcbreen J.C."/>
            <person name="Conrad R.E."/>
            <person name="Kollar L.M."/>
            <person name="Olsson S."/>
            <person name="Huttunen S."/>
            <person name="Landis J.B."/>
            <person name="Wickett N.J."/>
            <person name="Johnson M.G."/>
            <person name="Rensing S.A."/>
            <person name="Grimwood J."/>
            <person name="Schmutz J."/>
            <person name="Mcdaniel S.F."/>
        </authorList>
    </citation>
    <scope>NUCLEOTIDE SEQUENCE</scope>
    <source>
        <strain evidence="2">R40</strain>
    </source>
</reference>
<comment type="caution">
    <text evidence="2">The sequence shown here is derived from an EMBL/GenBank/DDBJ whole genome shotgun (WGS) entry which is preliminary data.</text>
</comment>
<dbReference type="AlphaFoldDB" id="A0A8T0IA28"/>
<dbReference type="EMBL" id="CM026424">
    <property type="protein sequence ID" value="KAG0579353.1"/>
    <property type="molecule type" value="Genomic_DNA"/>
</dbReference>
<gene>
    <name evidence="2" type="ORF">KC19_4G092800</name>
</gene>